<evidence type="ECO:0000256" key="1">
    <source>
        <dbReference type="SAM" id="MobiDB-lite"/>
    </source>
</evidence>
<evidence type="ECO:0000313" key="13">
    <source>
        <dbReference type="Proteomes" id="UP000440732"/>
    </source>
</evidence>
<protein>
    <submittedName>
        <fullName evidence="2">Uncharacterized protein</fullName>
    </submittedName>
</protein>
<evidence type="ECO:0000313" key="11">
    <source>
        <dbReference type="Proteomes" id="UP000437068"/>
    </source>
</evidence>
<organism evidence="2 9">
    <name type="scientific">Phytophthora fragariae</name>
    <dbReference type="NCBI Taxonomy" id="53985"/>
    <lineage>
        <taxon>Eukaryota</taxon>
        <taxon>Sar</taxon>
        <taxon>Stramenopiles</taxon>
        <taxon>Oomycota</taxon>
        <taxon>Peronosporomycetes</taxon>
        <taxon>Peronosporales</taxon>
        <taxon>Peronosporaceae</taxon>
        <taxon>Phytophthora</taxon>
    </lineage>
</organism>
<feature type="compositionally biased region" description="Low complexity" evidence="1">
    <location>
        <begin position="1"/>
        <end position="18"/>
    </location>
</feature>
<dbReference type="EMBL" id="QXGE01003002">
    <property type="protein sequence ID" value="KAE9277750.1"/>
    <property type="molecule type" value="Genomic_DNA"/>
</dbReference>
<proteinExistence type="predicted"/>
<evidence type="ECO:0000313" key="7">
    <source>
        <dbReference type="EMBL" id="KAE9277750.1"/>
    </source>
</evidence>
<evidence type="ECO:0000313" key="5">
    <source>
        <dbReference type="EMBL" id="KAE9171386.1"/>
    </source>
</evidence>
<accession>A0A6A3DVT1</accession>
<dbReference type="Proteomes" id="UP000429523">
    <property type="component" value="Unassembled WGS sequence"/>
</dbReference>
<dbReference type="OrthoDB" id="10320545at2759"/>
<comment type="caution">
    <text evidence="2">The sequence shown here is derived from an EMBL/GenBank/DDBJ whole genome shotgun (WGS) entry which is preliminary data.</text>
</comment>
<dbReference type="EMBL" id="QXGA01003026">
    <property type="protein sequence ID" value="KAE9088548.1"/>
    <property type="molecule type" value="Genomic_DNA"/>
</dbReference>
<dbReference type="EMBL" id="QXFZ01002622">
    <property type="protein sequence ID" value="KAE9075286.1"/>
    <property type="molecule type" value="Genomic_DNA"/>
</dbReference>
<evidence type="ECO:0000313" key="8">
    <source>
        <dbReference type="EMBL" id="KAE9285461.1"/>
    </source>
</evidence>
<dbReference type="Proteomes" id="UP000437068">
    <property type="component" value="Unassembled WGS sequence"/>
</dbReference>
<evidence type="ECO:0000313" key="12">
    <source>
        <dbReference type="Proteomes" id="UP000440367"/>
    </source>
</evidence>
<dbReference type="Proteomes" id="UP000433483">
    <property type="component" value="Unassembled WGS sequence"/>
</dbReference>
<evidence type="ECO:0000313" key="2">
    <source>
        <dbReference type="EMBL" id="KAE8921828.1"/>
    </source>
</evidence>
<dbReference type="EMBL" id="QXGD01003270">
    <property type="protein sequence ID" value="KAE9179084.1"/>
    <property type="molecule type" value="Genomic_DNA"/>
</dbReference>
<evidence type="ECO:0000313" key="14">
    <source>
        <dbReference type="Proteomes" id="UP000441208"/>
    </source>
</evidence>
<reference evidence="9 10" key="1">
    <citation type="submission" date="2018-08" db="EMBL/GenBank/DDBJ databases">
        <title>Genomic investigation of the strawberry pathogen Phytophthora fragariae indicates pathogenicity is determined by transcriptional variation in three key races.</title>
        <authorList>
            <person name="Adams T.M."/>
            <person name="Armitage A.D."/>
            <person name="Sobczyk M.K."/>
            <person name="Bates H.J."/>
            <person name="Dunwell J.M."/>
            <person name="Nellist C.F."/>
            <person name="Harrison R.J."/>
        </authorList>
    </citation>
    <scope>NUCLEOTIDE SEQUENCE [LARGE SCALE GENOMIC DNA]</scope>
    <source>
        <strain evidence="7 11">A4</strain>
        <strain evidence="6 12">BC-1</strain>
        <strain evidence="5 10">NOV-27</strain>
        <strain evidence="4 13">NOV-5</strain>
        <strain evidence="3 14">NOV-71</strain>
        <strain evidence="8 15">NOV-77</strain>
        <strain evidence="2 9">NOV-9</strain>
    </source>
</reference>
<dbReference type="AlphaFoldDB" id="A0A6A3DVT1"/>
<dbReference type="Proteomes" id="UP000441208">
    <property type="component" value="Unassembled WGS sequence"/>
</dbReference>
<dbReference type="EMBL" id="QXFY01003406">
    <property type="protein sequence ID" value="KAE9285461.1"/>
    <property type="molecule type" value="Genomic_DNA"/>
</dbReference>
<evidence type="ECO:0000313" key="9">
    <source>
        <dbReference type="Proteomes" id="UP000429523"/>
    </source>
</evidence>
<evidence type="ECO:0000313" key="4">
    <source>
        <dbReference type="EMBL" id="KAE9088548.1"/>
    </source>
</evidence>
<dbReference type="EMBL" id="QXGF01003329">
    <property type="protein sequence ID" value="KAE8921828.1"/>
    <property type="molecule type" value="Genomic_DNA"/>
</dbReference>
<dbReference type="Proteomes" id="UP000440732">
    <property type="component" value="Unassembled WGS sequence"/>
</dbReference>
<sequence>MVRKCSSSSTSLLASVSAGPQPRPFRCQLTPSPQEVRRTPARKAPVTDHHVVSSGLTRL</sequence>
<name>A0A6A3DVT1_9STRA</name>
<evidence type="ECO:0000313" key="6">
    <source>
        <dbReference type="EMBL" id="KAE9179084.1"/>
    </source>
</evidence>
<evidence type="ECO:0000313" key="15">
    <source>
        <dbReference type="Proteomes" id="UP000486351"/>
    </source>
</evidence>
<keyword evidence="10" id="KW-1185">Reference proteome</keyword>
<dbReference type="EMBL" id="QXGB01003332">
    <property type="protein sequence ID" value="KAE9171386.1"/>
    <property type="molecule type" value="Genomic_DNA"/>
</dbReference>
<dbReference type="Proteomes" id="UP000486351">
    <property type="component" value="Unassembled WGS sequence"/>
</dbReference>
<gene>
    <name evidence="7" type="ORF">PF001_g25501</name>
    <name evidence="6" type="ORF">PF002_g27909</name>
    <name evidence="5" type="ORF">PF005_g27163</name>
    <name evidence="4" type="ORF">PF006_g25555</name>
    <name evidence="3" type="ORF">PF007_g25069</name>
    <name evidence="8" type="ORF">PF008_g26907</name>
    <name evidence="2" type="ORF">PF009_g27899</name>
</gene>
<dbReference type="Proteomes" id="UP000440367">
    <property type="component" value="Unassembled WGS sequence"/>
</dbReference>
<evidence type="ECO:0000313" key="3">
    <source>
        <dbReference type="EMBL" id="KAE9075286.1"/>
    </source>
</evidence>
<feature type="region of interest" description="Disordered" evidence="1">
    <location>
        <begin position="1"/>
        <end position="59"/>
    </location>
</feature>
<evidence type="ECO:0000313" key="10">
    <source>
        <dbReference type="Proteomes" id="UP000433483"/>
    </source>
</evidence>